<keyword evidence="1" id="KW-0614">Plasmid</keyword>
<evidence type="ECO:0000313" key="1">
    <source>
        <dbReference type="EMBL" id="ABM10606.1"/>
    </source>
</evidence>
<protein>
    <submittedName>
        <fullName evidence="1">Uncharacterized protein</fullName>
    </submittedName>
</protein>
<dbReference type="HOGENOM" id="CLU_2912375_0_0_11"/>
<reference evidence="1 2" key="1">
    <citation type="journal article" date="2006" name="PLoS Genet.">
        <title>Secrets of soil survival revealed by the genome sequence of Arthrobacter aurescens TC1.</title>
        <authorList>
            <person name="Mongodin E.F."/>
            <person name="Shapir N."/>
            <person name="Daugherty S.C."/>
            <person name="DeBoy R.T."/>
            <person name="Emerson J.B."/>
            <person name="Shvartzbeyn A."/>
            <person name="Radune D."/>
            <person name="Vamathevan J."/>
            <person name="Riggs F."/>
            <person name="Grinberg V."/>
            <person name="Khouri H."/>
            <person name="Wackett L.P."/>
            <person name="Nelson K.E."/>
            <person name="Sadowsky M.J."/>
        </authorList>
    </citation>
    <scope>NUCLEOTIDE SEQUENCE [LARGE SCALE GENOMIC DNA]</scope>
    <source>
        <strain evidence="1 2">TC1</strain>
    </source>
</reference>
<dbReference type="Proteomes" id="UP000000637">
    <property type="component" value="Plasmid pTC2"/>
</dbReference>
<geneLocation type="plasmid" evidence="1 2">
    <name>pTC2</name>
</geneLocation>
<dbReference type="KEGG" id="aau:AAur_pTC20016"/>
<evidence type="ECO:0000313" key="2">
    <source>
        <dbReference type="Proteomes" id="UP000000637"/>
    </source>
</evidence>
<name>A1RD70_PAEAT</name>
<sequence length="61" mass="6282">MTGASPIRGPSNECQSLLLSLPGGAVPMAGQTGAREVRETGCRPIIIARRSALATRAHPSL</sequence>
<dbReference type="EMBL" id="CP000476">
    <property type="protein sequence ID" value="ABM10606.1"/>
    <property type="molecule type" value="Genomic_DNA"/>
</dbReference>
<proteinExistence type="predicted"/>
<accession>A1RD70</accession>
<dbReference type="AlphaFoldDB" id="A1RD70"/>
<keyword evidence="2" id="KW-1185">Reference proteome</keyword>
<organism evidence="1 2">
    <name type="scientific">Paenarthrobacter aurescens (strain TC1)</name>
    <dbReference type="NCBI Taxonomy" id="290340"/>
    <lineage>
        <taxon>Bacteria</taxon>
        <taxon>Bacillati</taxon>
        <taxon>Actinomycetota</taxon>
        <taxon>Actinomycetes</taxon>
        <taxon>Micrococcales</taxon>
        <taxon>Micrococcaceae</taxon>
        <taxon>Paenarthrobacter</taxon>
    </lineage>
</organism>
<gene>
    <name evidence="1" type="ordered locus">AAur_pTC20016</name>
</gene>